<feature type="active site" description="Proton acceptor" evidence="9">
    <location>
        <position position="6"/>
    </location>
</feature>
<protein>
    <recommendedName>
        <fullName evidence="9 11">1-(5-phosphoribosyl)-5-[(5-phosphoribosylamino)methylideneamino] imidazole-4-carboxamide isomerase</fullName>
        <ecNumber evidence="9 11">5.3.1.16</ecNumber>
    </recommendedName>
    <alternativeName>
        <fullName evidence="9">Phosphoribosylformimino-5-aminoimidazole carboxamide ribotide isomerase</fullName>
    </alternativeName>
</protein>
<keyword evidence="6 9" id="KW-0028">Amino-acid biosynthesis</keyword>
<evidence type="ECO:0000313" key="13">
    <source>
        <dbReference type="Proteomes" id="UP000287996"/>
    </source>
</evidence>
<comment type="caution">
    <text evidence="12">The sequence shown here is derived from an EMBL/GenBank/DDBJ whole genome shotgun (WGS) entry which is preliminary data.</text>
</comment>
<dbReference type="NCBIfam" id="TIGR00007">
    <property type="entry name" value="1-(5-phosphoribosyl)-5-[(5-phosphoribosylamino)methylideneamino]imidazole-4-carboxamide isomerase"/>
    <property type="match status" value="1"/>
</dbReference>
<keyword evidence="8 9" id="KW-0413">Isomerase</keyword>
<evidence type="ECO:0000313" key="12">
    <source>
        <dbReference type="EMBL" id="RUO78754.1"/>
    </source>
</evidence>
<dbReference type="HAMAP" id="MF_01014">
    <property type="entry name" value="HisA"/>
    <property type="match status" value="1"/>
</dbReference>
<dbReference type="Gene3D" id="3.20.20.70">
    <property type="entry name" value="Aldolase class I"/>
    <property type="match status" value="1"/>
</dbReference>
<evidence type="ECO:0000256" key="1">
    <source>
        <dbReference type="ARBA" id="ARBA00000901"/>
    </source>
</evidence>
<reference evidence="12 13" key="1">
    <citation type="journal article" date="2011" name="Front. Microbiol.">
        <title>Genomic signatures of strain selection and enhancement in Bacillus atrophaeus var. globigii, a historical biowarfare simulant.</title>
        <authorList>
            <person name="Gibbons H.S."/>
            <person name="Broomall S.M."/>
            <person name="McNew L.A."/>
            <person name="Daligault H."/>
            <person name="Chapman C."/>
            <person name="Bruce D."/>
            <person name="Karavis M."/>
            <person name="Krepps M."/>
            <person name="McGregor P.A."/>
            <person name="Hong C."/>
            <person name="Park K.H."/>
            <person name="Akmal A."/>
            <person name="Feldman A."/>
            <person name="Lin J.S."/>
            <person name="Chang W.E."/>
            <person name="Higgs B.W."/>
            <person name="Demirev P."/>
            <person name="Lindquist J."/>
            <person name="Liem A."/>
            <person name="Fochler E."/>
            <person name="Read T.D."/>
            <person name="Tapia R."/>
            <person name="Johnson S."/>
            <person name="Bishop-Lilly K.A."/>
            <person name="Detter C."/>
            <person name="Han C."/>
            <person name="Sozhamannan S."/>
            <person name="Rosenzweig C.N."/>
            <person name="Skowronski E.W."/>
        </authorList>
    </citation>
    <scope>NUCLEOTIDE SEQUENCE [LARGE SCALE GENOMIC DNA]</scope>
    <source>
        <strain evidence="12 13">CC-PW-9</strain>
    </source>
</reference>
<dbReference type="SUPFAM" id="SSF51366">
    <property type="entry name" value="Ribulose-phoshate binding barrel"/>
    <property type="match status" value="1"/>
</dbReference>
<name>A0A432ZLH7_9GAMM</name>
<gene>
    <name evidence="9 12" type="primary">hisA</name>
    <name evidence="12" type="ORF">CWI84_10460</name>
</gene>
<evidence type="ECO:0000256" key="3">
    <source>
        <dbReference type="ARBA" id="ARBA00005133"/>
    </source>
</evidence>
<dbReference type="UniPathway" id="UPA00031">
    <property type="reaction ID" value="UER00009"/>
</dbReference>
<dbReference type="EC" id="5.3.1.16" evidence="9 11"/>
<evidence type="ECO:0000256" key="11">
    <source>
        <dbReference type="RuleBase" id="RU003658"/>
    </source>
</evidence>
<dbReference type="InterPro" id="IPR011060">
    <property type="entry name" value="RibuloseP-bd_barrel"/>
</dbReference>
<dbReference type="GO" id="GO:0000162">
    <property type="term" value="P:L-tryptophan biosynthetic process"/>
    <property type="evidence" value="ECO:0007669"/>
    <property type="project" value="TreeGrafter"/>
</dbReference>
<evidence type="ECO:0000256" key="5">
    <source>
        <dbReference type="ARBA" id="ARBA00022490"/>
    </source>
</evidence>
<keyword evidence="5 9" id="KW-0963">Cytoplasm</keyword>
<dbReference type="GO" id="GO:0003949">
    <property type="term" value="F:1-(5-phosphoribosyl)-5-[(5-phosphoribosylamino)methylideneamino]imidazole-4-carboxamide isomerase activity"/>
    <property type="evidence" value="ECO:0007669"/>
    <property type="project" value="UniProtKB-UniRule"/>
</dbReference>
<dbReference type="InterPro" id="IPR013785">
    <property type="entry name" value="Aldolase_TIM"/>
</dbReference>
<dbReference type="InterPro" id="IPR006062">
    <property type="entry name" value="His_biosynth"/>
</dbReference>
<dbReference type="OrthoDB" id="9807749at2"/>
<dbReference type="GO" id="GO:0000105">
    <property type="term" value="P:L-histidine biosynthetic process"/>
    <property type="evidence" value="ECO:0007669"/>
    <property type="project" value="UniProtKB-UniRule"/>
</dbReference>
<evidence type="ECO:0000256" key="9">
    <source>
        <dbReference type="HAMAP-Rule" id="MF_01014"/>
    </source>
</evidence>
<evidence type="ECO:0000256" key="6">
    <source>
        <dbReference type="ARBA" id="ARBA00022605"/>
    </source>
</evidence>
<keyword evidence="7 9" id="KW-0368">Histidine biosynthesis</keyword>
<dbReference type="GO" id="GO:0005737">
    <property type="term" value="C:cytoplasm"/>
    <property type="evidence" value="ECO:0007669"/>
    <property type="project" value="UniProtKB-SubCell"/>
</dbReference>
<dbReference type="PANTHER" id="PTHR43090">
    <property type="entry name" value="1-(5-PHOSPHORIBOSYL)-5-[(5-PHOSPHORIBOSYLAMINO)METHYLIDENEAMINO] IMIDAZOLE-4-CARBOXAMIDE ISOMERASE"/>
    <property type="match status" value="1"/>
</dbReference>
<dbReference type="FunFam" id="3.20.20.70:FF:000009">
    <property type="entry name" value="1-(5-phosphoribosyl)-5-[(5-phosphoribosylamino)methylideneamino] imidazole-4-carboxamide isomerase"/>
    <property type="match status" value="1"/>
</dbReference>
<dbReference type="EMBL" id="PIQH01000010">
    <property type="protein sequence ID" value="RUO78754.1"/>
    <property type="molecule type" value="Genomic_DNA"/>
</dbReference>
<evidence type="ECO:0000256" key="4">
    <source>
        <dbReference type="ARBA" id="ARBA00009667"/>
    </source>
</evidence>
<comment type="catalytic activity">
    <reaction evidence="1 9 11">
        <text>1-(5-phospho-beta-D-ribosyl)-5-[(5-phospho-beta-D-ribosylamino)methylideneamino]imidazole-4-carboxamide = 5-[(5-phospho-1-deoxy-D-ribulos-1-ylimino)methylamino]-1-(5-phospho-beta-D-ribosyl)imidazole-4-carboxamide</text>
        <dbReference type="Rhea" id="RHEA:15469"/>
        <dbReference type="ChEBI" id="CHEBI:58435"/>
        <dbReference type="ChEBI" id="CHEBI:58525"/>
        <dbReference type="EC" id="5.3.1.16"/>
    </reaction>
</comment>
<evidence type="ECO:0000256" key="7">
    <source>
        <dbReference type="ARBA" id="ARBA00023102"/>
    </source>
</evidence>
<dbReference type="InterPro" id="IPR023016">
    <property type="entry name" value="HisA/PriA"/>
</dbReference>
<accession>A0A432ZLH7</accession>
<feature type="active site" description="Proton donor" evidence="9">
    <location>
        <position position="128"/>
    </location>
</feature>
<dbReference type="CDD" id="cd04732">
    <property type="entry name" value="HisA"/>
    <property type="match status" value="1"/>
</dbReference>
<dbReference type="InterPro" id="IPR006063">
    <property type="entry name" value="HisA_bact_arch"/>
</dbReference>
<comment type="similarity">
    <text evidence="4 9 10">Belongs to the HisA/HisF family.</text>
</comment>
<evidence type="ECO:0000256" key="10">
    <source>
        <dbReference type="RuleBase" id="RU003657"/>
    </source>
</evidence>
<evidence type="ECO:0000256" key="2">
    <source>
        <dbReference type="ARBA" id="ARBA00004496"/>
    </source>
</evidence>
<sequence length="243" mass="26030">MIPALDLINGRVVRLQQGDFSQQTTYSETPLAIVQDYIAQGASYLHFVDLDGAKNPNNRQRQLLAQIAKACSVPCQVGGGVRRQEDITELLALGFERVVVGSAAVKQPQTFLQWLQHFGGERIVLALDVNVIDGHPMVATDGWQSTSSVSIEEVLPAFIDNGGTTVLCTDISRDGMLSGANSELYSDLVARYPKLNWQASGGVHSLADLAQLKGIGCSGAILGKSLLTGAFTVKEAVSCWQNA</sequence>
<dbReference type="AlphaFoldDB" id="A0A432ZLH7"/>
<organism evidence="12 13">
    <name type="scientific">Idiomarina tyrosinivorans</name>
    <dbReference type="NCBI Taxonomy" id="1445662"/>
    <lineage>
        <taxon>Bacteria</taxon>
        <taxon>Pseudomonadati</taxon>
        <taxon>Pseudomonadota</taxon>
        <taxon>Gammaproteobacteria</taxon>
        <taxon>Alteromonadales</taxon>
        <taxon>Idiomarinaceae</taxon>
        <taxon>Idiomarina</taxon>
    </lineage>
</organism>
<comment type="subcellular location">
    <subcellularLocation>
        <location evidence="2 9 11">Cytoplasm</location>
    </subcellularLocation>
</comment>
<dbReference type="RefSeq" id="WP_126842535.1">
    <property type="nucleotide sequence ID" value="NZ_PIQH01000010.1"/>
</dbReference>
<proteinExistence type="inferred from homology"/>
<dbReference type="Proteomes" id="UP000287996">
    <property type="component" value="Unassembled WGS sequence"/>
</dbReference>
<keyword evidence="13" id="KW-1185">Reference proteome</keyword>
<dbReference type="Pfam" id="PF00977">
    <property type="entry name" value="His_biosynth"/>
    <property type="match status" value="1"/>
</dbReference>
<evidence type="ECO:0000256" key="8">
    <source>
        <dbReference type="ARBA" id="ARBA00023235"/>
    </source>
</evidence>
<comment type="pathway">
    <text evidence="3 9 11">Amino-acid biosynthesis; L-histidine biosynthesis; L-histidine from 5-phospho-alpha-D-ribose 1-diphosphate: step 4/9.</text>
</comment>
<dbReference type="InterPro" id="IPR044524">
    <property type="entry name" value="Isoase_HisA-like"/>
</dbReference>
<dbReference type="PANTHER" id="PTHR43090:SF2">
    <property type="entry name" value="1-(5-PHOSPHORIBOSYL)-5-[(5-PHOSPHORIBOSYLAMINO)METHYLIDENEAMINO] IMIDAZOLE-4-CARBOXAMIDE ISOMERASE"/>
    <property type="match status" value="1"/>
</dbReference>